<evidence type="ECO:0000313" key="2">
    <source>
        <dbReference type="EMBL" id="EJK66057.1"/>
    </source>
</evidence>
<feature type="compositionally biased region" description="Low complexity" evidence="1">
    <location>
        <begin position="121"/>
        <end position="131"/>
    </location>
</feature>
<proteinExistence type="predicted"/>
<dbReference type="AlphaFoldDB" id="K0T6J4"/>
<keyword evidence="3" id="KW-1185">Reference proteome</keyword>
<organism evidence="2 3">
    <name type="scientific">Thalassiosira oceanica</name>
    <name type="common">Marine diatom</name>
    <dbReference type="NCBI Taxonomy" id="159749"/>
    <lineage>
        <taxon>Eukaryota</taxon>
        <taxon>Sar</taxon>
        <taxon>Stramenopiles</taxon>
        <taxon>Ochrophyta</taxon>
        <taxon>Bacillariophyta</taxon>
        <taxon>Coscinodiscophyceae</taxon>
        <taxon>Thalassiosirophycidae</taxon>
        <taxon>Thalassiosirales</taxon>
        <taxon>Thalassiosiraceae</taxon>
        <taxon>Thalassiosira</taxon>
    </lineage>
</organism>
<evidence type="ECO:0000313" key="3">
    <source>
        <dbReference type="Proteomes" id="UP000266841"/>
    </source>
</evidence>
<gene>
    <name evidence="2" type="ORF">THAOC_13043</name>
</gene>
<accession>K0T6J4</accession>
<name>K0T6J4_THAOC</name>
<dbReference type="EMBL" id="AGNL01015301">
    <property type="protein sequence ID" value="EJK66057.1"/>
    <property type="molecule type" value="Genomic_DNA"/>
</dbReference>
<comment type="caution">
    <text evidence="2">The sequence shown here is derived from an EMBL/GenBank/DDBJ whole genome shotgun (WGS) entry which is preliminary data.</text>
</comment>
<sequence length="213" mass="23602">MASYGRKDYWNERYRLEESPCDWVVKGYSVFERLLSSDYLQNTSAPRPRSYITVSPLNVVRQRPCGESGYFDTTMDPAEQHFFPMMHHTQFGAIYYASDGGCFDEYAQPMAEYMRRYEVPSLPSSDGSSSGSSGGDDEFSPSPSTGQCFPSIDKCKVINVGCGSSELSEHSECPRLCVSFLLTALTIIETMQCYVAGTLTSPMSTGATCSSTR</sequence>
<evidence type="ECO:0000256" key="1">
    <source>
        <dbReference type="SAM" id="MobiDB-lite"/>
    </source>
</evidence>
<protein>
    <submittedName>
        <fullName evidence="2">Uncharacterized protein</fullName>
    </submittedName>
</protein>
<reference evidence="2 3" key="1">
    <citation type="journal article" date="2012" name="Genome Biol.">
        <title>Genome and low-iron response of an oceanic diatom adapted to chronic iron limitation.</title>
        <authorList>
            <person name="Lommer M."/>
            <person name="Specht M."/>
            <person name="Roy A.S."/>
            <person name="Kraemer L."/>
            <person name="Andreson R."/>
            <person name="Gutowska M.A."/>
            <person name="Wolf J."/>
            <person name="Bergner S.V."/>
            <person name="Schilhabel M.B."/>
            <person name="Klostermeier U.C."/>
            <person name="Beiko R.G."/>
            <person name="Rosenstiel P."/>
            <person name="Hippler M."/>
            <person name="Laroche J."/>
        </authorList>
    </citation>
    <scope>NUCLEOTIDE SEQUENCE [LARGE SCALE GENOMIC DNA]</scope>
    <source>
        <strain evidence="2 3">CCMP1005</strain>
    </source>
</reference>
<feature type="region of interest" description="Disordered" evidence="1">
    <location>
        <begin position="121"/>
        <end position="145"/>
    </location>
</feature>
<dbReference type="Proteomes" id="UP000266841">
    <property type="component" value="Unassembled WGS sequence"/>
</dbReference>